<feature type="domain" description="DUF3846" evidence="1">
    <location>
        <begin position="6"/>
        <end position="100"/>
    </location>
</feature>
<organism evidence="2 3">
    <name type="scientific">Microbacterium sorbitolivorans</name>
    <dbReference type="NCBI Taxonomy" id="1867410"/>
    <lineage>
        <taxon>Bacteria</taxon>
        <taxon>Bacillati</taxon>
        <taxon>Actinomycetota</taxon>
        <taxon>Actinomycetes</taxon>
        <taxon>Micrococcales</taxon>
        <taxon>Microbacteriaceae</taxon>
        <taxon>Microbacterium</taxon>
    </lineage>
</organism>
<accession>A0A367Y6T0</accession>
<dbReference type="Proteomes" id="UP000253508">
    <property type="component" value="Unassembled WGS sequence"/>
</dbReference>
<evidence type="ECO:0000313" key="3">
    <source>
        <dbReference type="Proteomes" id="UP000253508"/>
    </source>
</evidence>
<name>A0A367Y6T0_9MICO</name>
<dbReference type="InterPro" id="IPR024559">
    <property type="entry name" value="DUF3846"/>
</dbReference>
<protein>
    <submittedName>
        <fullName evidence="2">DUF3846 domain-containing protein</fullName>
    </submittedName>
</protein>
<keyword evidence="3" id="KW-1185">Reference proteome</keyword>
<evidence type="ECO:0000313" key="2">
    <source>
        <dbReference type="EMBL" id="RCK61548.1"/>
    </source>
</evidence>
<reference evidence="2 3" key="1">
    <citation type="submission" date="2018-07" db="EMBL/GenBank/DDBJ databases">
        <title>Microbacterium endoborsara sp. nov., a novel actinobacterium isolated from Borszczowia aralocaspica.</title>
        <authorList>
            <person name="An D."/>
        </authorList>
    </citation>
    <scope>NUCLEOTIDE SEQUENCE [LARGE SCALE GENOMIC DNA]</scope>
    <source>
        <strain evidence="2 3">C1.15228</strain>
    </source>
</reference>
<sequence>MIRGIVIPTAMEVPPRRFDASQPDAVRQAVGGLMEAIDLPKLGITMYVNESGFVERLPLNRRATWLLWQQVPSAWDRTYLVGDVALVGLTDDEGEDTSLPLVFEELVLGTHLLRVESRYEDNLSWWWNDETYDNYWEALRQAITKQALSPERCETRVAAAPTEATSPN</sequence>
<dbReference type="Pfam" id="PF12957">
    <property type="entry name" value="DUF3846"/>
    <property type="match status" value="1"/>
</dbReference>
<dbReference type="AlphaFoldDB" id="A0A367Y6T0"/>
<comment type="caution">
    <text evidence="2">The sequence shown here is derived from an EMBL/GenBank/DDBJ whole genome shotgun (WGS) entry which is preliminary data.</text>
</comment>
<proteinExistence type="predicted"/>
<evidence type="ECO:0000259" key="1">
    <source>
        <dbReference type="Pfam" id="PF12957"/>
    </source>
</evidence>
<gene>
    <name evidence="2" type="ORF">DTO57_02620</name>
</gene>
<dbReference type="OrthoDB" id="2088281at2"/>
<dbReference type="EMBL" id="QORO01000001">
    <property type="protein sequence ID" value="RCK61548.1"/>
    <property type="molecule type" value="Genomic_DNA"/>
</dbReference>
<dbReference type="RefSeq" id="WP_114116652.1">
    <property type="nucleotide sequence ID" value="NZ_BMHU01000001.1"/>
</dbReference>